<evidence type="ECO:0000313" key="1">
    <source>
        <dbReference type="EMBL" id="SVC91648.1"/>
    </source>
</evidence>
<protein>
    <recommendedName>
        <fullName evidence="2">Lipoprotein</fullName>
    </recommendedName>
</protein>
<evidence type="ECO:0008006" key="2">
    <source>
        <dbReference type="Google" id="ProtNLM"/>
    </source>
</evidence>
<dbReference type="PROSITE" id="PS51257">
    <property type="entry name" value="PROKAR_LIPOPROTEIN"/>
    <property type="match status" value="1"/>
</dbReference>
<reference evidence="1" key="1">
    <citation type="submission" date="2018-05" db="EMBL/GenBank/DDBJ databases">
        <authorList>
            <person name="Lanie J.A."/>
            <person name="Ng W.-L."/>
            <person name="Kazmierczak K.M."/>
            <person name="Andrzejewski T.M."/>
            <person name="Davidsen T.M."/>
            <person name="Wayne K.J."/>
            <person name="Tettelin H."/>
            <person name="Glass J.I."/>
            <person name="Rusch D."/>
            <person name="Podicherti R."/>
            <person name="Tsui H.-C.T."/>
            <person name="Winkler M.E."/>
        </authorList>
    </citation>
    <scope>NUCLEOTIDE SEQUENCE</scope>
</reference>
<organism evidence="1">
    <name type="scientific">marine metagenome</name>
    <dbReference type="NCBI Taxonomy" id="408172"/>
    <lineage>
        <taxon>unclassified sequences</taxon>
        <taxon>metagenomes</taxon>
        <taxon>ecological metagenomes</taxon>
    </lineage>
</organism>
<feature type="non-terminal residue" evidence="1">
    <location>
        <position position="289"/>
    </location>
</feature>
<sequence length="289" mass="32036">MPKIRLILIALFGMFLLGCASDGKRNPAFPGKKLGIRCGKNAPVVHAECFEAQEKVQQARRKARRKSDHDSWCGTACLSAKQKKREELLKARKKKREYSDWCGTACLSGRQKARLEGKSGLVGEWIGDNWYERQTDSFRLRQMSGANTFETAEARNTAYALILNNWGLGQTIEESSELYPDNTLVETKSQYLDFSYTFNLSDTTGDSLTLTIGAGAPKGEIKVTTSTNTFRSNSVSGAGYFAVLGIELWIFELLAGYRVSNIKFTGLGSTDVDELDLEGSYSMSGHQSM</sequence>
<gene>
    <name evidence="1" type="ORF">METZ01_LOCUS344502</name>
</gene>
<dbReference type="AlphaFoldDB" id="A0A382R3J0"/>
<accession>A0A382R3J0</accession>
<dbReference type="EMBL" id="UINC01118488">
    <property type="protein sequence ID" value="SVC91648.1"/>
    <property type="molecule type" value="Genomic_DNA"/>
</dbReference>
<name>A0A382R3J0_9ZZZZ</name>
<proteinExistence type="predicted"/>